<comment type="caution">
    <text evidence="2">The sequence shown here is derived from an EMBL/GenBank/DDBJ whole genome shotgun (WGS) entry which is preliminary data.</text>
</comment>
<dbReference type="RefSeq" id="WP_147418468.1">
    <property type="nucleotide sequence ID" value="NZ_RAQM01000006.1"/>
</dbReference>
<organism evidence="2 3">
    <name type="scientific">Tenacibaculum lutimaris</name>
    <dbReference type="NCBI Taxonomy" id="285258"/>
    <lineage>
        <taxon>Bacteria</taxon>
        <taxon>Pseudomonadati</taxon>
        <taxon>Bacteroidota</taxon>
        <taxon>Flavobacteriia</taxon>
        <taxon>Flavobacteriales</taxon>
        <taxon>Flavobacteriaceae</taxon>
        <taxon>Tenacibaculum</taxon>
    </lineage>
</organism>
<evidence type="ECO:0000313" key="3">
    <source>
        <dbReference type="Proteomes" id="UP000285780"/>
    </source>
</evidence>
<keyword evidence="1" id="KW-0472">Membrane</keyword>
<proteinExistence type="predicted"/>
<evidence type="ECO:0000313" key="2">
    <source>
        <dbReference type="EMBL" id="RKF04895.1"/>
    </source>
</evidence>
<reference evidence="2 3" key="1">
    <citation type="submission" date="2018-09" db="EMBL/GenBank/DDBJ databases">
        <title>Genomic Encyclopedia of Archaeal and Bacterial Type Strains, Phase II (KMG-II): from individual species to whole genera.</title>
        <authorList>
            <person name="Goeker M."/>
        </authorList>
    </citation>
    <scope>NUCLEOTIDE SEQUENCE [LARGE SCALE GENOMIC DNA]</scope>
    <source>
        <strain evidence="2 3">DSM 16505</strain>
    </source>
</reference>
<evidence type="ECO:0000256" key="1">
    <source>
        <dbReference type="SAM" id="Phobius"/>
    </source>
</evidence>
<accession>A0A420E450</accession>
<keyword evidence="3" id="KW-1185">Reference proteome</keyword>
<dbReference type="Proteomes" id="UP000285780">
    <property type="component" value="Unassembled WGS sequence"/>
</dbReference>
<dbReference type="AlphaFoldDB" id="A0A420E450"/>
<keyword evidence="1" id="KW-1133">Transmembrane helix</keyword>
<name>A0A420E450_9FLAO</name>
<sequence length="210" mass="25050">MKKVTSDIKTLDFNNKMKINDYVTGIISIIAIVISVIAYIQNSRIEKRQLRIEKLEEMLEITHILMGNYQYFEDTNYFKNDIISGTKNESEKENYLRQVKGLRKISETIDLQNKLTRLFVLNNSYLPKKELKEKIGTFIAVYTSIAENTITHPYKTIKLPFNNFPKRWDFLDFTHEVQNELISEMDLGYKDSIDYKNTYERKFKERYKLK</sequence>
<gene>
    <name evidence="2" type="ORF">C8N26_0289</name>
</gene>
<dbReference type="EMBL" id="RAQM01000006">
    <property type="protein sequence ID" value="RKF04895.1"/>
    <property type="molecule type" value="Genomic_DNA"/>
</dbReference>
<protein>
    <submittedName>
        <fullName evidence="2">Uncharacterized protein</fullName>
    </submittedName>
</protein>
<keyword evidence="1" id="KW-0812">Transmembrane</keyword>
<feature type="transmembrane region" description="Helical" evidence="1">
    <location>
        <begin position="22"/>
        <end position="40"/>
    </location>
</feature>